<evidence type="ECO:0000256" key="1">
    <source>
        <dbReference type="ARBA" id="ARBA00022603"/>
    </source>
</evidence>
<dbReference type="Pfam" id="PF05175">
    <property type="entry name" value="MTS"/>
    <property type="match status" value="1"/>
</dbReference>
<evidence type="ECO:0000259" key="6">
    <source>
        <dbReference type="Pfam" id="PF05175"/>
    </source>
</evidence>
<name>A0A831RVC4_9GAMM</name>
<dbReference type="Gene3D" id="3.40.50.150">
    <property type="entry name" value="Vaccinia Virus protein VP39"/>
    <property type="match status" value="1"/>
</dbReference>
<dbReference type="GO" id="GO:0003676">
    <property type="term" value="F:nucleic acid binding"/>
    <property type="evidence" value="ECO:0007669"/>
    <property type="project" value="InterPro"/>
</dbReference>
<dbReference type="PROSITE" id="PS00092">
    <property type="entry name" value="N6_MTASE"/>
    <property type="match status" value="1"/>
</dbReference>
<dbReference type="PANTHER" id="PTHR18895:SF74">
    <property type="entry name" value="MTRF1L RELEASE FACTOR GLUTAMINE METHYLTRANSFERASE"/>
    <property type="match status" value="1"/>
</dbReference>
<dbReference type="InterPro" id="IPR040758">
    <property type="entry name" value="PrmC_N"/>
</dbReference>
<organism evidence="8">
    <name type="scientific">Thiolapillus brandeum</name>
    <dbReference type="NCBI Taxonomy" id="1076588"/>
    <lineage>
        <taxon>Bacteria</taxon>
        <taxon>Pseudomonadati</taxon>
        <taxon>Pseudomonadota</taxon>
        <taxon>Gammaproteobacteria</taxon>
        <taxon>Chromatiales</taxon>
        <taxon>Sedimenticolaceae</taxon>
        <taxon>Thiolapillus</taxon>
    </lineage>
</organism>
<dbReference type="InterPro" id="IPR050320">
    <property type="entry name" value="N5-glutamine_MTase"/>
</dbReference>
<dbReference type="SUPFAM" id="SSF53335">
    <property type="entry name" value="S-adenosyl-L-methionine-dependent methyltransferases"/>
    <property type="match status" value="1"/>
</dbReference>
<evidence type="ECO:0000256" key="5">
    <source>
        <dbReference type="HAMAP-Rule" id="MF_02126"/>
    </source>
</evidence>
<dbReference type="Pfam" id="PF17827">
    <property type="entry name" value="PrmC_N"/>
    <property type="match status" value="1"/>
</dbReference>
<dbReference type="InterPro" id="IPR007848">
    <property type="entry name" value="Small_mtfrase_dom"/>
</dbReference>
<comment type="catalytic activity">
    <reaction evidence="4 5">
        <text>L-glutaminyl-[peptide chain release factor] + S-adenosyl-L-methionine = N(5)-methyl-L-glutaminyl-[peptide chain release factor] + S-adenosyl-L-homocysteine + H(+)</text>
        <dbReference type="Rhea" id="RHEA:42896"/>
        <dbReference type="Rhea" id="RHEA-COMP:10271"/>
        <dbReference type="Rhea" id="RHEA-COMP:10272"/>
        <dbReference type="ChEBI" id="CHEBI:15378"/>
        <dbReference type="ChEBI" id="CHEBI:30011"/>
        <dbReference type="ChEBI" id="CHEBI:57856"/>
        <dbReference type="ChEBI" id="CHEBI:59789"/>
        <dbReference type="ChEBI" id="CHEBI:61891"/>
        <dbReference type="EC" id="2.1.1.297"/>
    </reaction>
</comment>
<dbReference type="EMBL" id="DRLF01000445">
    <property type="protein sequence ID" value="HEC07736.1"/>
    <property type="molecule type" value="Genomic_DNA"/>
</dbReference>
<proteinExistence type="inferred from homology"/>
<dbReference type="InterPro" id="IPR002052">
    <property type="entry name" value="DNA_methylase_N6_adenine_CS"/>
</dbReference>
<comment type="caution">
    <text evidence="8">The sequence shown here is derived from an EMBL/GenBank/DDBJ whole genome shotgun (WGS) entry which is preliminary data.</text>
</comment>
<reference evidence="8" key="1">
    <citation type="journal article" date="2020" name="mSystems">
        <title>Genome- and Community-Level Interaction Insights into Carbon Utilization and Element Cycling Functions of Hydrothermarchaeota in Hydrothermal Sediment.</title>
        <authorList>
            <person name="Zhou Z."/>
            <person name="Liu Y."/>
            <person name="Xu W."/>
            <person name="Pan J."/>
            <person name="Luo Z.H."/>
            <person name="Li M."/>
        </authorList>
    </citation>
    <scope>NUCLEOTIDE SEQUENCE [LARGE SCALE GENOMIC DNA]</scope>
    <source>
        <strain evidence="8">HyVt-458</strain>
    </source>
</reference>
<feature type="binding site" evidence="5">
    <location>
        <position position="181"/>
    </location>
    <ligand>
        <name>S-adenosyl-L-methionine</name>
        <dbReference type="ChEBI" id="CHEBI:59789"/>
    </ligand>
</feature>
<dbReference type="NCBIfam" id="TIGR00536">
    <property type="entry name" value="hemK_fam"/>
    <property type="match status" value="1"/>
</dbReference>
<evidence type="ECO:0000313" key="8">
    <source>
        <dbReference type="EMBL" id="HEC07736.1"/>
    </source>
</evidence>
<protein>
    <recommendedName>
        <fullName evidence="5">Release factor glutamine methyltransferase</fullName>
        <shortName evidence="5">RF MTase</shortName>
        <ecNumber evidence="5">2.1.1.297</ecNumber>
    </recommendedName>
    <alternativeName>
        <fullName evidence="5">N5-glutamine methyltransferase PrmC</fullName>
    </alternativeName>
    <alternativeName>
        <fullName evidence="5">Protein-(glutamine-N5) MTase PrmC</fullName>
    </alternativeName>
    <alternativeName>
        <fullName evidence="5">Protein-glutamine N-methyltransferase PrmC</fullName>
    </alternativeName>
</protein>
<dbReference type="Gene3D" id="1.10.8.10">
    <property type="entry name" value="DNA helicase RuvA subunit, C-terminal domain"/>
    <property type="match status" value="1"/>
</dbReference>
<dbReference type="FunFam" id="3.40.50.150:FF:000053">
    <property type="entry name" value="Release factor glutamine methyltransferase"/>
    <property type="match status" value="1"/>
</dbReference>
<dbReference type="CDD" id="cd02440">
    <property type="entry name" value="AdoMet_MTases"/>
    <property type="match status" value="1"/>
</dbReference>
<sequence>MNKVGELLGAAAALNQEAAADAPLILAHVLRKDRSWLYAWPEYQLDDRALAQYETLLQRRLDGEPLAYLTGHREFWSLDLLVTPATLIPRPETELLVEAALGLPLQQARVLDLGTGSGAIALALASERPHWHITATDISEEALEVAARNVKRLQAANIRLLHSHWFEFLHGNRPYQLIISNPPYVAEGDPHLREDGLPHEPAAALTAGPDGLNDLRTIVAGAPGFLQPGGWLIVEHGMDQGTTVRRLFGTAGFETVETRQDLERRDRITLGCYSRSP</sequence>
<evidence type="ECO:0000256" key="2">
    <source>
        <dbReference type="ARBA" id="ARBA00022679"/>
    </source>
</evidence>
<dbReference type="GO" id="GO:0032259">
    <property type="term" value="P:methylation"/>
    <property type="evidence" value="ECO:0007669"/>
    <property type="project" value="UniProtKB-KW"/>
</dbReference>
<comment type="function">
    <text evidence="5">Methylates the class 1 translation termination release factors RF1/PrfA and RF2/PrfB on the glutamine residue of the universally conserved GGQ motif.</text>
</comment>
<comment type="similarity">
    <text evidence="5">Belongs to the protein N5-glutamine methyltransferase family. PrmC subfamily.</text>
</comment>
<keyword evidence="3 5" id="KW-0949">S-adenosyl-L-methionine</keyword>
<keyword evidence="2 5" id="KW-0808">Transferase</keyword>
<accession>A0A831RVC4</accession>
<evidence type="ECO:0000256" key="3">
    <source>
        <dbReference type="ARBA" id="ARBA00022691"/>
    </source>
</evidence>
<feature type="binding site" evidence="5">
    <location>
        <position position="165"/>
    </location>
    <ligand>
        <name>S-adenosyl-L-methionine</name>
        <dbReference type="ChEBI" id="CHEBI:59789"/>
    </ligand>
</feature>
<gene>
    <name evidence="5 8" type="primary">prmC</name>
    <name evidence="8" type="ORF">ENJ12_12850</name>
</gene>
<feature type="domain" description="Release factor glutamine methyltransferase N-terminal" evidence="7">
    <location>
        <begin position="15"/>
        <end position="71"/>
    </location>
</feature>
<dbReference type="GO" id="GO:0102559">
    <property type="term" value="F:peptide chain release factor N(5)-glutamine methyltransferase activity"/>
    <property type="evidence" value="ECO:0007669"/>
    <property type="project" value="UniProtKB-EC"/>
</dbReference>
<keyword evidence="1 5" id="KW-0489">Methyltransferase</keyword>
<feature type="binding site" evidence="5">
    <location>
        <begin position="114"/>
        <end position="118"/>
    </location>
    <ligand>
        <name>S-adenosyl-L-methionine</name>
        <dbReference type="ChEBI" id="CHEBI:59789"/>
    </ligand>
</feature>
<dbReference type="PANTHER" id="PTHR18895">
    <property type="entry name" value="HEMK METHYLTRANSFERASE"/>
    <property type="match status" value="1"/>
</dbReference>
<feature type="binding site" evidence="5">
    <location>
        <position position="137"/>
    </location>
    <ligand>
        <name>S-adenosyl-L-methionine</name>
        <dbReference type="ChEBI" id="CHEBI:59789"/>
    </ligand>
</feature>
<feature type="binding site" evidence="5">
    <location>
        <begin position="181"/>
        <end position="184"/>
    </location>
    <ligand>
        <name>substrate</name>
    </ligand>
</feature>
<dbReference type="AlphaFoldDB" id="A0A831RVC4"/>
<dbReference type="EC" id="2.1.1.297" evidence="5"/>
<dbReference type="InterPro" id="IPR029063">
    <property type="entry name" value="SAM-dependent_MTases_sf"/>
</dbReference>
<evidence type="ECO:0000256" key="4">
    <source>
        <dbReference type="ARBA" id="ARBA00048391"/>
    </source>
</evidence>
<dbReference type="Proteomes" id="UP000886339">
    <property type="component" value="Unassembled WGS sequence"/>
</dbReference>
<feature type="domain" description="Methyltransferase small" evidence="6">
    <location>
        <begin position="93"/>
        <end position="188"/>
    </location>
</feature>
<dbReference type="HAMAP" id="MF_02126">
    <property type="entry name" value="RF_methyltr_PrmC"/>
    <property type="match status" value="1"/>
</dbReference>
<dbReference type="NCBIfam" id="TIGR03534">
    <property type="entry name" value="RF_mod_PrmC"/>
    <property type="match status" value="1"/>
</dbReference>
<dbReference type="InterPro" id="IPR019874">
    <property type="entry name" value="RF_methyltr_PrmC"/>
</dbReference>
<evidence type="ECO:0000259" key="7">
    <source>
        <dbReference type="Pfam" id="PF17827"/>
    </source>
</evidence>
<dbReference type="InterPro" id="IPR004556">
    <property type="entry name" value="HemK-like"/>
</dbReference>